<accession>A0A328XJ26</accession>
<keyword evidence="1" id="KW-0812">Transmembrane</keyword>
<keyword evidence="1" id="KW-1133">Transmembrane helix</keyword>
<gene>
    <name evidence="2" type="ORF">BCL93_110110</name>
</gene>
<organism evidence="2 3">
    <name type="scientific">Onishia taeanensis</name>
    <dbReference type="NCBI Taxonomy" id="284577"/>
    <lineage>
        <taxon>Bacteria</taxon>
        <taxon>Pseudomonadati</taxon>
        <taxon>Pseudomonadota</taxon>
        <taxon>Gammaproteobacteria</taxon>
        <taxon>Oceanospirillales</taxon>
        <taxon>Halomonadaceae</taxon>
        <taxon>Onishia</taxon>
    </lineage>
</organism>
<feature type="transmembrane region" description="Helical" evidence="1">
    <location>
        <begin position="37"/>
        <end position="55"/>
    </location>
</feature>
<evidence type="ECO:0008006" key="4">
    <source>
        <dbReference type="Google" id="ProtNLM"/>
    </source>
</evidence>
<evidence type="ECO:0000313" key="3">
    <source>
        <dbReference type="Proteomes" id="UP000249700"/>
    </source>
</evidence>
<comment type="caution">
    <text evidence="2">The sequence shown here is derived from an EMBL/GenBank/DDBJ whole genome shotgun (WGS) entry which is preliminary data.</text>
</comment>
<feature type="transmembrane region" description="Helical" evidence="1">
    <location>
        <begin position="12"/>
        <end position="31"/>
    </location>
</feature>
<dbReference type="EMBL" id="QLSX01000010">
    <property type="protein sequence ID" value="RAR59077.1"/>
    <property type="molecule type" value="Genomic_DNA"/>
</dbReference>
<reference evidence="2 3" key="1">
    <citation type="submission" date="2018-06" db="EMBL/GenBank/DDBJ databases">
        <title>Comparative analysis of microorganisms from saline springs in Andes Mountain Range, Colombia.</title>
        <authorList>
            <person name="Rubin E."/>
        </authorList>
    </citation>
    <scope>NUCLEOTIDE SEQUENCE [LARGE SCALE GENOMIC DNA]</scope>
    <source>
        <strain evidence="2 3">USBA-857</strain>
    </source>
</reference>
<feature type="transmembrane region" description="Helical" evidence="1">
    <location>
        <begin position="109"/>
        <end position="131"/>
    </location>
</feature>
<dbReference type="RefSeq" id="WP_181463103.1">
    <property type="nucleotide sequence ID" value="NZ_JBAVQX010000216.1"/>
</dbReference>
<sequence>MPRVRQSADIIAALEGAMWLALAWSVSFSIWDGSTMPTVAALTLVATILVVSWGHRPMRITLRRFRVRRRRTEMQMHLFALPLLMALFFAVVVEGLLTTPLSGSQKMLMVNILATAGWVVFVLTQAFKSLLFTLRSKFRGKTGNGAKPLNDKK</sequence>
<protein>
    <recommendedName>
        <fullName evidence="4">Transmembrane protein</fullName>
    </recommendedName>
</protein>
<dbReference type="Proteomes" id="UP000249700">
    <property type="component" value="Unassembled WGS sequence"/>
</dbReference>
<evidence type="ECO:0000256" key="1">
    <source>
        <dbReference type="SAM" id="Phobius"/>
    </source>
</evidence>
<keyword evidence="1" id="KW-0472">Membrane</keyword>
<proteinExistence type="predicted"/>
<dbReference type="AlphaFoldDB" id="A0A328XJ26"/>
<evidence type="ECO:0000313" key="2">
    <source>
        <dbReference type="EMBL" id="RAR59077.1"/>
    </source>
</evidence>
<feature type="transmembrane region" description="Helical" evidence="1">
    <location>
        <begin position="76"/>
        <end position="97"/>
    </location>
</feature>
<name>A0A328XJ26_9GAMM</name>